<dbReference type="Pfam" id="PF08239">
    <property type="entry name" value="SH3_3"/>
    <property type="match status" value="1"/>
</dbReference>
<protein>
    <recommendedName>
        <fullName evidence="1">SH3b domain-containing protein</fullName>
    </recommendedName>
</protein>
<reference evidence="3" key="1">
    <citation type="journal article" date="2019" name="Int. J. Syst. Evol. Microbiol.">
        <title>The Global Catalogue of Microorganisms (GCM) 10K type strain sequencing project: providing services to taxonomists for standard genome sequencing and annotation.</title>
        <authorList>
            <consortium name="The Broad Institute Genomics Platform"/>
            <consortium name="The Broad Institute Genome Sequencing Center for Infectious Disease"/>
            <person name="Wu L."/>
            <person name="Ma J."/>
        </authorList>
    </citation>
    <scope>NUCLEOTIDE SEQUENCE [LARGE SCALE GENOMIC DNA]</scope>
    <source>
        <strain evidence="3">JCM 31921</strain>
    </source>
</reference>
<evidence type="ECO:0000313" key="2">
    <source>
        <dbReference type="EMBL" id="GAA4458642.1"/>
    </source>
</evidence>
<proteinExistence type="predicted"/>
<dbReference type="Gene3D" id="2.30.30.40">
    <property type="entry name" value="SH3 Domains"/>
    <property type="match status" value="1"/>
</dbReference>
<accession>A0ABP8MZB1</accession>
<keyword evidence="3" id="KW-1185">Reference proteome</keyword>
<name>A0ABP8MZB1_9BACT</name>
<evidence type="ECO:0000313" key="3">
    <source>
        <dbReference type="Proteomes" id="UP001501410"/>
    </source>
</evidence>
<feature type="domain" description="SH3b" evidence="1">
    <location>
        <begin position="140"/>
        <end position="192"/>
    </location>
</feature>
<organism evidence="2 3">
    <name type="scientific">Rurimicrobium arvi</name>
    <dbReference type="NCBI Taxonomy" id="2049916"/>
    <lineage>
        <taxon>Bacteria</taxon>
        <taxon>Pseudomonadati</taxon>
        <taxon>Bacteroidota</taxon>
        <taxon>Chitinophagia</taxon>
        <taxon>Chitinophagales</taxon>
        <taxon>Chitinophagaceae</taxon>
        <taxon>Rurimicrobium</taxon>
    </lineage>
</organism>
<gene>
    <name evidence="2" type="ORF">GCM10023092_27260</name>
</gene>
<comment type="caution">
    <text evidence="2">The sequence shown here is derived from an EMBL/GenBank/DDBJ whole genome shotgun (WGS) entry which is preliminary data.</text>
</comment>
<dbReference type="EMBL" id="BAABEZ010000024">
    <property type="protein sequence ID" value="GAA4458642.1"/>
    <property type="molecule type" value="Genomic_DNA"/>
</dbReference>
<dbReference type="Proteomes" id="UP001501410">
    <property type="component" value="Unassembled WGS sequence"/>
</dbReference>
<dbReference type="InterPro" id="IPR003646">
    <property type="entry name" value="SH3-like_bac-type"/>
</dbReference>
<evidence type="ECO:0000259" key="1">
    <source>
        <dbReference type="Pfam" id="PF08239"/>
    </source>
</evidence>
<sequence>MKQQEHYYKSFIKKFYVIVCASRTDIGLLKEVFWDAQRDTNIFGKLKSFCTELSAGLPEKKLFQLIDSAKVSEEGLEFGLIIPVNVSATNTIYFELSCDSPSIIEYIWLNDGTSLNSIINNNVPHEKLFLVGSVNDKDGYVNIRNGPSSTAKVTGTLTDRDYFYYIPNGNTDWWQVARTENLKALTGYVHKSRILRFNDMSRSLKNKVRRDRREH</sequence>